<reference evidence="2 3" key="1">
    <citation type="submission" date="2016-11" db="EMBL/GenBank/DDBJ databases">
        <title>Paenibacillus species isolates.</title>
        <authorList>
            <person name="Beno S.M."/>
        </authorList>
    </citation>
    <scope>NUCLEOTIDE SEQUENCE [LARGE SCALE GENOMIC DNA]</scope>
    <source>
        <strain evidence="2 3">FSL F4-0100</strain>
    </source>
</reference>
<dbReference type="RefSeq" id="WP_076323374.1">
    <property type="nucleotide sequence ID" value="NZ_MRTF01000005.1"/>
</dbReference>
<evidence type="ECO:0000313" key="2">
    <source>
        <dbReference type="EMBL" id="OME92114.1"/>
    </source>
</evidence>
<sequence length="346" mass="36439">MLKVQIVLFDGFDLLDAIAPYEVFCAAAMNAGNALSVGLVTAEGSRSVPSGINGLKIEASDRLDPERAGIILVPGASGDVEGDGPDSIPAILGRAMSTELTGMIKQALQHKDITVATVCGGSLILAMGGLLEGRPAVTNHLGMDLLGATGAVPVSARVVDDGNLVTGGGVTSGLDVALYLVERELGPRIAHAVEQLFEYERRGTVWRDTGITPNVNKSLTSDEPNTVINKTAMTPTPSSQHSKSIQASVFDGDWETTIATPVGKMEVKLSILTRNDMIQGTATQGDETIEFMNPVLQDNKLAWSLRITKPMRLNLKFEVVVDGDHMVGIAKAGLLPASKLTGNRVS</sequence>
<dbReference type="SUPFAM" id="SSF52317">
    <property type="entry name" value="Class I glutamine amidotransferase-like"/>
    <property type="match status" value="1"/>
</dbReference>
<organism evidence="2 3">
    <name type="scientific">Paenibacillus lautus</name>
    <name type="common">Bacillus lautus</name>
    <dbReference type="NCBI Taxonomy" id="1401"/>
    <lineage>
        <taxon>Bacteria</taxon>
        <taxon>Bacillati</taxon>
        <taxon>Bacillota</taxon>
        <taxon>Bacilli</taxon>
        <taxon>Bacillales</taxon>
        <taxon>Paenibacillaceae</taxon>
        <taxon>Paenibacillus</taxon>
    </lineage>
</organism>
<gene>
    <name evidence="2" type="ORF">BK123_15925</name>
</gene>
<dbReference type="PANTHER" id="PTHR43130:SF2">
    <property type="entry name" value="DJ-1_PFPI DOMAIN-CONTAINING PROTEIN"/>
    <property type="match status" value="1"/>
</dbReference>
<comment type="caution">
    <text evidence="2">The sequence shown here is derived from an EMBL/GenBank/DDBJ whole genome shotgun (WGS) entry which is preliminary data.</text>
</comment>
<dbReference type="InterPro" id="IPR029062">
    <property type="entry name" value="Class_I_gatase-like"/>
</dbReference>
<feature type="domain" description="DJ-1/PfpI" evidence="1">
    <location>
        <begin position="3"/>
        <end position="182"/>
    </location>
</feature>
<dbReference type="CDD" id="cd03139">
    <property type="entry name" value="GATase1_PfpI_2"/>
    <property type="match status" value="1"/>
</dbReference>
<dbReference type="AlphaFoldDB" id="A0A1R1B105"/>
<dbReference type="GO" id="GO:0006355">
    <property type="term" value="P:regulation of DNA-templated transcription"/>
    <property type="evidence" value="ECO:0007669"/>
    <property type="project" value="TreeGrafter"/>
</dbReference>
<dbReference type="Proteomes" id="UP000187074">
    <property type="component" value="Unassembled WGS sequence"/>
</dbReference>
<name>A0A1R1B105_PAELA</name>
<dbReference type="PANTHER" id="PTHR43130">
    <property type="entry name" value="ARAC-FAMILY TRANSCRIPTIONAL REGULATOR"/>
    <property type="match status" value="1"/>
</dbReference>
<proteinExistence type="predicted"/>
<dbReference type="OrthoDB" id="9803764at2"/>
<dbReference type="InterPro" id="IPR002818">
    <property type="entry name" value="DJ-1/PfpI"/>
</dbReference>
<evidence type="ECO:0000259" key="1">
    <source>
        <dbReference type="Pfam" id="PF01965"/>
    </source>
</evidence>
<dbReference type="EMBL" id="MRTF01000005">
    <property type="protein sequence ID" value="OME92114.1"/>
    <property type="molecule type" value="Genomic_DNA"/>
</dbReference>
<evidence type="ECO:0000313" key="3">
    <source>
        <dbReference type="Proteomes" id="UP000187074"/>
    </source>
</evidence>
<dbReference type="STRING" id="1401.BK123_15925"/>
<dbReference type="Gene3D" id="3.40.50.880">
    <property type="match status" value="1"/>
</dbReference>
<protein>
    <submittedName>
        <fullName evidence="2">Thiamine biosynthesis protein ThiJ</fullName>
    </submittedName>
</protein>
<dbReference type="InterPro" id="IPR052158">
    <property type="entry name" value="INH-QAR"/>
</dbReference>
<accession>A0A1R1B105</accession>
<dbReference type="Pfam" id="PF01965">
    <property type="entry name" value="DJ-1_PfpI"/>
    <property type="match status" value="1"/>
</dbReference>